<comment type="caution">
    <text evidence="9">The sequence shown here is derived from an EMBL/GenBank/DDBJ whole genome shotgun (WGS) entry which is preliminary data.</text>
</comment>
<dbReference type="GO" id="GO:0046982">
    <property type="term" value="F:protein heterodimerization activity"/>
    <property type="evidence" value="ECO:0007669"/>
    <property type="project" value="EnsemblFungi"/>
</dbReference>
<keyword evidence="5" id="KW-0175">Coiled coil</keyword>
<dbReference type="GO" id="GO:0003682">
    <property type="term" value="F:chromatin binding"/>
    <property type="evidence" value="ECO:0007669"/>
    <property type="project" value="EnsemblFungi"/>
</dbReference>
<proteinExistence type="predicted"/>
<feature type="domain" description="Transcription initiation factor TFIID subunit 1 histone acetyltransferase" evidence="7">
    <location>
        <begin position="403"/>
        <end position="854"/>
    </location>
</feature>
<evidence type="ECO:0000256" key="4">
    <source>
        <dbReference type="ARBA" id="ARBA00023242"/>
    </source>
</evidence>
<evidence type="ECO:0000313" key="9">
    <source>
        <dbReference type="EMBL" id="KTB08463.1"/>
    </source>
</evidence>
<feature type="domain" description="Zinc knuckle" evidence="8">
    <location>
        <begin position="988"/>
        <end position="1011"/>
    </location>
</feature>
<evidence type="ECO:0000256" key="6">
    <source>
        <dbReference type="SAM" id="MobiDB-lite"/>
    </source>
</evidence>
<keyword evidence="4" id="KW-0539">Nucleus</keyword>
<reference evidence="9 10" key="1">
    <citation type="submission" date="2015-10" db="EMBL/GenBank/DDBJ databases">
        <title>Draft genomes sequences of Candida glabrata isolates 1A, 1B, 2A, 2B, 3A and 3B.</title>
        <authorList>
            <person name="Haavelsrud O.E."/>
            <person name="Gaustad P."/>
        </authorList>
    </citation>
    <scope>NUCLEOTIDE SEQUENCE [LARGE SCALE GENOMIC DNA]</scope>
    <source>
        <strain evidence="9">910700640</strain>
    </source>
</reference>
<dbReference type="EMBL" id="LLZZ01000105">
    <property type="protein sequence ID" value="KTB08463.1"/>
    <property type="molecule type" value="Genomic_DNA"/>
</dbReference>
<protein>
    <submittedName>
        <fullName evidence="9">Transcription initiation factor TFIID subunit 1</fullName>
    </submittedName>
</protein>
<name>A0A0W0D9E0_CANGB</name>
<accession>A0A0W0D9E0</accession>
<dbReference type="GO" id="GO:0017025">
    <property type="term" value="F:TBP-class protein binding"/>
    <property type="evidence" value="ECO:0007669"/>
    <property type="project" value="EnsemblFungi"/>
</dbReference>
<dbReference type="VEuPathDB" id="FungiDB:GVI51_G00319"/>
<dbReference type="InterPro" id="IPR022591">
    <property type="entry name" value="TAF1_HAT_dom"/>
</dbReference>
<dbReference type="Proteomes" id="UP000054886">
    <property type="component" value="Unassembled WGS sequence"/>
</dbReference>
<dbReference type="GO" id="GO:0051123">
    <property type="term" value="P:RNA polymerase II preinitiation complex assembly"/>
    <property type="evidence" value="ECO:0007669"/>
    <property type="project" value="EnsemblFungi"/>
</dbReference>
<feature type="compositionally biased region" description="Low complexity" evidence="6">
    <location>
        <begin position="1023"/>
        <end position="1039"/>
    </location>
</feature>
<keyword evidence="9" id="KW-0648">Protein biosynthesis</keyword>
<evidence type="ECO:0000256" key="1">
    <source>
        <dbReference type="ARBA" id="ARBA00004123"/>
    </source>
</evidence>
<evidence type="ECO:0000256" key="2">
    <source>
        <dbReference type="ARBA" id="ARBA00023015"/>
    </source>
</evidence>
<dbReference type="InterPro" id="IPR041670">
    <property type="entry name" value="Znf-CCHC_6"/>
</dbReference>
<dbReference type="Pfam" id="PF15288">
    <property type="entry name" value="zf-CCHC_6"/>
    <property type="match status" value="1"/>
</dbReference>
<gene>
    <name evidence="9" type="ORF">AO440_001503</name>
</gene>
<feature type="coiled-coil region" evidence="5">
    <location>
        <begin position="943"/>
        <end position="973"/>
    </location>
</feature>
<dbReference type="GO" id="GO:0060090">
    <property type="term" value="F:molecular adaptor activity"/>
    <property type="evidence" value="ECO:0007669"/>
    <property type="project" value="EnsemblFungi"/>
</dbReference>
<evidence type="ECO:0000256" key="3">
    <source>
        <dbReference type="ARBA" id="ARBA00023163"/>
    </source>
</evidence>
<dbReference type="VEuPathDB" id="FungiDB:CAGL0G00418g"/>
<dbReference type="GO" id="GO:0005829">
    <property type="term" value="C:cytosol"/>
    <property type="evidence" value="ECO:0007669"/>
    <property type="project" value="EnsemblFungi"/>
</dbReference>
<feature type="region of interest" description="Disordered" evidence="6">
    <location>
        <begin position="1010"/>
        <end position="1039"/>
    </location>
</feature>
<comment type="subcellular location">
    <subcellularLocation>
        <location evidence="1">Nucleus</location>
    </subcellularLocation>
</comment>
<dbReference type="AlphaFoldDB" id="A0A0W0D9E0"/>
<sequence length="1039" mass="118194">MKGNSKGKNKDLSNEDDAYNAIFAGDFGSMEIGSYIGKDDEGATEHLPDAVDFEDEDELADEELPEEEDVVGEFGVTSHNNKDDGYISGYDGGEQDLFEVGPSANGDADVRNHFMSTIPNENSSMVGSDLSNEEYQGQNALFMGIEQNNDSMYMDNTHAFPAPDSGNAERVQQRQQQRLAELVKKEQKTILEKKLLKKYFPTFSKGKILKWNKLIYRKTMDYNWYYKILAQEDLLKPLFPLKLKLHVQPDQRKLFELPENRWNMMSKAKSKEGQRKGIVSVEIEDADLDNLREKNVQAKDNGISDELIIATTDWNEDQIINGHLNDESKSRMSFETKSYDTPSDWNWNEDDLVNGKLKQANMAELTMNDPNLLLIEDKKRITNINQENKEKQTYDIQAIMKRFNISNDDKYNILRQAHQTKIRAIISNLNIEHSKPAARLQSPFYKVTAPKSQLRHFHRPNFNSTIRAGTKIVFSKLKLRKRKRDKGKDIKESFATTPDLTVGDTAPIYLMEFSEENPLALSKFGMGNKLINYYRKISEEDTLRPKLPVGETHVLGVQDKSPFWNFGLVEPGHIVPTLYNNMLRAPVFKHEVSGTDFLLVRSTGNGISNRFYLRNINHLFTVGQTFPVDEIPGPNSRRVTSMKAIRLRMIVYRLLNKASTRSISIDPIAVHFPEAEYGQNRQKIKEFMKYQREGPDKGLWRLKEGEPLLDGENIKKLLTPEQVAEVEVMGHGIQNQDDNEVFNFDNDLVKLEESLTPWNISKNFINATQMRAMVQIHGAGDPTGCGEGFSFLKTSMKGGFLKSTTSLANLAASSPAPATKKGSSSSGYSYNVAQQQKVYEDEITRTWYTHTKSLSISNPFEEINDPDEVNETNRYIRNKRKDGRVLRIVRKKRDENGIIQRQTVIIKDPRIIQGYLKRKEKQRKDNLNVDKLLEETDTDIHNIEDIEMQKKILETELANLEKSQQRRARLNLKKSEGKVGKGAKNTSRRCATCGQVGHIRTNKSCPMYYSDNGPGGRNAPGDTPSAATPDVTATPPANI</sequence>
<dbReference type="PANTHER" id="PTHR13900:SF0">
    <property type="entry name" value="TRANSCRIPTION INITIATION FACTOR TFIID SUBUNIT 1"/>
    <property type="match status" value="1"/>
</dbReference>
<dbReference type="InterPro" id="IPR040240">
    <property type="entry name" value="TAF1"/>
</dbReference>
<dbReference type="GO" id="GO:0005669">
    <property type="term" value="C:transcription factor TFIID complex"/>
    <property type="evidence" value="ECO:0007669"/>
    <property type="project" value="EnsemblFungi"/>
</dbReference>
<dbReference type="GO" id="GO:0004402">
    <property type="term" value="F:histone acetyltransferase activity"/>
    <property type="evidence" value="ECO:0007669"/>
    <property type="project" value="EnsemblFungi"/>
</dbReference>
<dbReference type="GO" id="GO:0016251">
    <property type="term" value="F:RNA polymerase II general transcription initiation factor activity"/>
    <property type="evidence" value="ECO:0007669"/>
    <property type="project" value="InterPro"/>
</dbReference>
<evidence type="ECO:0000313" key="10">
    <source>
        <dbReference type="Proteomes" id="UP000054886"/>
    </source>
</evidence>
<dbReference type="GO" id="GO:0045944">
    <property type="term" value="P:positive regulation of transcription by RNA polymerase II"/>
    <property type="evidence" value="ECO:0007669"/>
    <property type="project" value="EnsemblFungi"/>
</dbReference>
<dbReference type="VEuPathDB" id="FungiDB:B1J91_G00418g"/>
<dbReference type="VEuPathDB" id="FungiDB:GWK60_G00319"/>
<evidence type="ECO:0000256" key="5">
    <source>
        <dbReference type="SAM" id="Coils"/>
    </source>
</evidence>
<evidence type="ECO:0000259" key="7">
    <source>
        <dbReference type="Pfam" id="PF12157"/>
    </source>
</evidence>
<organism evidence="9 10">
    <name type="scientific">Candida glabrata</name>
    <name type="common">Yeast</name>
    <name type="synonym">Torulopsis glabrata</name>
    <dbReference type="NCBI Taxonomy" id="5478"/>
    <lineage>
        <taxon>Eukaryota</taxon>
        <taxon>Fungi</taxon>
        <taxon>Dikarya</taxon>
        <taxon>Ascomycota</taxon>
        <taxon>Saccharomycotina</taxon>
        <taxon>Saccharomycetes</taxon>
        <taxon>Saccharomycetales</taxon>
        <taxon>Saccharomycetaceae</taxon>
        <taxon>Nakaseomyces</taxon>
    </lineage>
</organism>
<keyword evidence="2" id="KW-0805">Transcription regulation</keyword>
<dbReference type="Pfam" id="PF12157">
    <property type="entry name" value="DUF3591"/>
    <property type="match status" value="1"/>
</dbReference>
<dbReference type="PANTHER" id="PTHR13900">
    <property type="entry name" value="TRANSCRIPTION INITIATION FACTOR TFIID"/>
    <property type="match status" value="1"/>
</dbReference>
<evidence type="ECO:0000259" key="8">
    <source>
        <dbReference type="Pfam" id="PF15288"/>
    </source>
</evidence>
<dbReference type="GO" id="GO:0003743">
    <property type="term" value="F:translation initiation factor activity"/>
    <property type="evidence" value="ECO:0007669"/>
    <property type="project" value="UniProtKB-KW"/>
</dbReference>
<keyword evidence="3" id="KW-0804">Transcription</keyword>
<keyword evidence="9" id="KW-0396">Initiation factor</keyword>